<dbReference type="RefSeq" id="WP_209142151.1">
    <property type="nucleotide sequence ID" value="NZ_JAGHKO010000011.1"/>
</dbReference>
<sequence>MNKSVMRLLAFPLFIGVFYSCQSKKTGKGPDSVSPAIIKAMDTVSTAMDTVSTAMDTATVAEEESPLVDSNFKNFPIDFSNDSGHYPASILTTGQFHEDEVSREDLKRTWFGIFRNNGGYYLDSATIRTKRVEDPVLDENGSKTGWEINTTNADTSILLIAGIDGLSKKAIVPAQLSKNQLLPGEKVSFTYNGIVYTLFATGGMKKTSPKSEAYVINYELFLKATINGVERRQLLMSAAALDDAMAEILFAGDIDGDTIPDLIINTSYHYNAEVPTLYLSKPAGAQLLKVMGLHVSVGC</sequence>
<accession>A0ABS3Z1G7</accession>
<keyword evidence="2" id="KW-1185">Reference proteome</keyword>
<protein>
    <recommendedName>
        <fullName evidence="3">Lipoprotein</fullName>
    </recommendedName>
</protein>
<reference evidence="1 2" key="1">
    <citation type="submission" date="2021-03" db="EMBL/GenBank/DDBJ databases">
        <title>Assistant Professor.</title>
        <authorList>
            <person name="Huq M.A."/>
        </authorList>
    </citation>
    <scope>NUCLEOTIDE SEQUENCE [LARGE SCALE GENOMIC DNA]</scope>
    <source>
        <strain evidence="1 2">MAH-29</strain>
    </source>
</reference>
<dbReference type="PROSITE" id="PS51257">
    <property type="entry name" value="PROKAR_LIPOPROTEIN"/>
    <property type="match status" value="1"/>
</dbReference>
<dbReference type="EMBL" id="JAGHKO010000011">
    <property type="protein sequence ID" value="MBO9204004.1"/>
    <property type="molecule type" value="Genomic_DNA"/>
</dbReference>
<evidence type="ECO:0000313" key="2">
    <source>
        <dbReference type="Proteomes" id="UP000677244"/>
    </source>
</evidence>
<evidence type="ECO:0000313" key="1">
    <source>
        <dbReference type="EMBL" id="MBO9204004.1"/>
    </source>
</evidence>
<evidence type="ECO:0008006" key="3">
    <source>
        <dbReference type="Google" id="ProtNLM"/>
    </source>
</evidence>
<gene>
    <name evidence="1" type="ORF">J7I42_27205</name>
</gene>
<comment type="caution">
    <text evidence="1">The sequence shown here is derived from an EMBL/GenBank/DDBJ whole genome shotgun (WGS) entry which is preliminary data.</text>
</comment>
<dbReference type="Proteomes" id="UP000677244">
    <property type="component" value="Unassembled WGS sequence"/>
</dbReference>
<organism evidence="1 2">
    <name type="scientific">Niastella soli</name>
    <dbReference type="NCBI Taxonomy" id="2821487"/>
    <lineage>
        <taxon>Bacteria</taxon>
        <taxon>Pseudomonadati</taxon>
        <taxon>Bacteroidota</taxon>
        <taxon>Chitinophagia</taxon>
        <taxon>Chitinophagales</taxon>
        <taxon>Chitinophagaceae</taxon>
        <taxon>Niastella</taxon>
    </lineage>
</organism>
<name>A0ABS3Z1G7_9BACT</name>
<proteinExistence type="predicted"/>